<keyword evidence="2" id="KW-1185">Reference proteome</keyword>
<dbReference type="PANTHER" id="PTHR45458:SF1">
    <property type="entry name" value="SHORT CHAIN DEHYDROGENASE"/>
    <property type="match status" value="1"/>
</dbReference>
<sequence>MDLFGPANPITVAIANLHRGLSVSVPIEPNHRDFYDDSGASTVMTSVLITGSNRGLGLEWARQCAGAGWRVIATCRYPEEADDLAKLADQFRSVRLHRLDVTNAGQIVALAEELRETPIDILLNNAGVYPEKFLPLNAPLNFEDWAYTFQVNAMAPLRMAKAFVELLASSDKRLVVAISSHMGSIAEIDGPGSYFYRSSKAALNAVMKGLSLEFKPLNIGVLLLHPGWVQTRMGGPGAPLSPEQSVQGMRRLVDEFTLADTGRFFRYNGTEIPW</sequence>
<dbReference type="EMBL" id="AP017928">
    <property type="protein sequence ID" value="BBA35361.1"/>
    <property type="molecule type" value="Genomic_DNA"/>
</dbReference>
<dbReference type="Pfam" id="PF00106">
    <property type="entry name" value="adh_short"/>
    <property type="match status" value="1"/>
</dbReference>
<protein>
    <submittedName>
        <fullName evidence="1">Short-chain dehydrogenase/reductase</fullName>
    </submittedName>
</protein>
<dbReference type="SUPFAM" id="SSF51735">
    <property type="entry name" value="NAD(P)-binding Rossmann-fold domains"/>
    <property type="match status" value="1"/>
</dbReference>
<gene>
    <name evidence="1" type="ORF">sS8_3423</name>
</gene>
<dbReference type="PANTHER" id="PTHR45458">
    <property type="entry name" value="SHORT-CHAIN DEHYDROGENASE/REDUCTASE SDR"/>
    <property type="match status" value="1"/>
</dbReference>
<dbReference type="Gene3D" id="3.40.50.720">
    <property type="entry name" value="NAD(P)-binding Rossmann-like Domain"/>
    <property type="match status" value="1"/>
</dbReference>
<dbReference type="Proteomes" id="UP000266313">
    <property type="component" value="Chromosome"/>
</dbReference>
<dbReference type="PRINTS" id="PR00081">
    <property type="entry name" value="GDHRDH"/>
</dbReference>
<dbReference type="InterPro" id="IPR036291">
    <property type="entry name" value="NAD(P)-bd_dom_sf"/>
</dbReference>
<proteinExistence type="predicted"/>
<dbReference type="KEGG" id="mmai:sS8_3423"/>
<accession>A0A250KWL1</accession>
<reference evidence="1 2" key="1">
    <citation type="submission" date="2016-12" db="EMBL/GenBank/DDBJ databases">
        <title>Genome sequencing of Methylocaldum marinum.</title>
        <authorList>
            <person name="Takeuchi M."/>
            <person name="Kamagata Y."/>
            <person name="Hiraoka S."/>
            <person name="Oshima K."/>
            <person name="Hattori M."/>
            <person name="Iwasaki W."/>
        </authorList>
    </citation>
    <scope>NUCLEOTIDE SEQUENCE [LARGE SCALE GENOMIC DNA]</scope>
    <source>
        <strain evidence="1 2">S8</strain>
    </source>
</reference>
<dbReference type="CDD" id="cd05325">
    <property type="entry name" value="carb_red_sniffer_like_SDR_c"/>
    <property type="match status" value="1"/>
</dbReference>
<dbReference type="InterPro" id="IPR052184">
    <property type="entry name" value="SDR_enzymes"/>
</dbReference>
<evidence type="ECO:0000313" key="2">
    <source>
        <dbReference type="Proteomes" id="UP000266313"/>
    </source>
</evidence>
<dbReference type="GO" id="GO:0016616">
    <property type="term" value="F:oxidoreductase activity, acting on the CH-OH group of donors, NAD or NADP as acceptor"/>
    <property type="evidence" value="ECO:0007669"/>
    <property type="project" value="TreeGrafter"/>
</dbReference>
<dbReference type="AlphaFoldDB" id="A0A250KWL1"/>
<name>A0A250KWL1_9GAMM</name>
<evidence type="ECO:0000313" key="1">
    <source>
        <dbReference type="EMBL" id="BBA35361.1"/>
    </source>
</evidence>
<organism evidence="1 2">
    <name type="scientific">Methylocaldum marinum</name>
    <dbReference type="NCBI Taxonomy" id="1432792"/>
    <lineage>
        <taxon>Bacteria</taxon>
        <taxon>Pseudomonadati</taxon>
        <taxon>Pseudomonadota</taxon>
        <taxon>Gammaproteobacteria</taxon>
        <taxon>Methylococcales</taxon>
        <taxon>Methylococcaceae</taxon>
        <taxon>Methylocaldum</taxon>
    </lineage>
</organism>
<dbReference type="InterPro" id="IPR002347">
    <property type="entry name" value="SDR_fam"/>
</dbReference>